<dbReference type="Pfam" id="PF13041">
    <property type="entry name" value="PPR_2"/>
    <property type="match status" value="4"/>
</dbReference>
<dbReference type="Gene3D" id="1.25.40.10">
    <property type="entry name" value="Tetratricopeptide repeat domain"/>
    <property type="match status" value="4"/>
</dbReference>
<gene>
    <name evidence="3" type="ORF">NYM_LOCUS4333</name>
</gene>
<dbReference type="PANTHER" id="PTHR47926">
    <property type="entry name" value="PENTATRICOPEPTIDE REPEAT-CONTAINING PROTEIN"/>
    <property type="match status" value="1"/>
</dbReference>
<dbReference type="FunFam" id="1.25.40.10:FF:000427">
    <property type="entry name" value="Pentatricopeptide repeat-containing protein chloroplastic"/>
    <property type="match status" value="1"/>
</dbReference>
<dbReference type="InterPro" id="IPR046848">
    <property type="entry name" value="E_motif"/>
</dbReference>
<reference evidence="3" key="1">
    <citation type="submission" date="2019-09" db="EMBL/GenBank/DDBJ databases">
        <authorList>
            <person name="Zhang L."/>
        </authorList>
    </citation>
    <scope>NUCLEOTIDE SEQUENCE</scope>
</reference>
<organism evidence="3">
    <name type="scientific">Nymphaea colorata</name>
    <name type="common">pocket water lily</name>
    <dbReference type="NCBI Taxonomy" id="210225"/>
    <lineage>
        <taxon>Eukaryota</taxon>
        <taxon>Viridiplantae</taxon>
        <taxon>Streptophyta</taxon>
        <taxon>Embryophyta</taxon>
        <taxon>Tracheophyta</taxon>
        <taxon>Spermatophyta</taxon>
        <taxon>Magnoliopsida</taxon>
        <taxon>Nymphaeales</taxon>
        <taxon>Nymphaeaceae</taxon>
        <taxon>Nymphaea</taxon>
    </lineage>
</organism>
<dbReference type="InterPro" id="IPR002885">
    <property type="entry name" value="PPR_rpt"/>
</dbReference>
<dbReference type="OMA" id="ELEPEHC"/>
<dbReference type="FunFam" id="1.25.40.10:FF:000627">
    <property type="entry name" value="Pentatricopeptide repeat-containing protein"/>
    <property type="match status" value="1"/>
</dbReference>
<evidence type="ECO:0000256" key="1">
    <source>
        <dbReference type="ARBA" id="ARBA00022737"/>
    </source>
</evidence>
<dbReference type="Pfam" id="PF01535">
    <property type="entry name" value="PPR"/>
    <property type="match status" value="4"/>
</dbReference>
<name>A0A5K0X8Q8_9MAGN</name>
<dbReference type="FunFam" id="1.25.40.10:FF:000366">
    <property type="entry name" value="Pentatricopeptide (PPR) repeat-containing protein"/>
    <property type="match status" value="1"/>
</dbReference>
<dbReference type="InterPro" id="IPR011990">
    <property type="entry name" value="TPR-like_helical_dom_sf"/>
</dbReference>
<dbReference type="InterPro" id="IPR046960">
    <property type="entry name" value="PPR_At4g14850-like_plant"/>
</dbReference>
<evidence type="ECO:0000313" key="3">
    <source>
        <dbReference type="EMBL" id="VVV61050.1"/>
    </source>
</evidence>
<dbReference type="OrthoDB" id="631241at2759"/>
<dbReference type="PROSITE" id="PS51375">
    <property type="entry name" value="PPR"/>
    <property type="match status" value="5"/>
</dbReference>
<feature type="repeat" description="PPR" evidence="2">
    <location>
        <begin position="254"/>
        <end position="284"/>
    </location>
</feature>
<feature type="repeat" description="PPR" evidence="2">
    <location>
        <begin position="285"/>
        <end position="319"/>
    </location>
</feature>
<dbReference type="Pfam" id="PF20431">
    <property type="entry name" value="E_motif"/>
    <property type="match status" value="1"/>
</dbReference>
<dbReference type="GO" id="GO:0009451">
    <property type="term" value="P:RNA modification"/>
    <property type="evidence" value="ECO:0007669"/>
    <property type="project" value="InterPro"/>
</dbReference>
<dbReference type="SUPFAM" id="SSF48452">
    <property type="entry name" value="TPR-like"/>
    <property type="match status" value="1"/>
</dbReference>
<accession>A0A5K0X8Q8</accession>
<keyword evidence="1" id="KW-0677">Repeat</keyword>
<dbReference type="GO" id="GO:0003723">
    <property type="term" value="F:RNA binding"/>
    <property type="evidence" value="ECO:0007669"/>
    <property type="project" value="InterPro"/>
</dbReference>
<dbReference type="FunFam" id="1.25.40.10:FF:000144">
    <property type="entry name" value="Pentatricopeptide repeat-containing protein, mitochondrial"/>
    <property type="match status" value="1"/>
</dbReference>
<dbReference type="PANTHER" id="PTHR47926:SF347">
    <property type="entry name" value="PENTATRICOPEPTIDE REPEAT-CONTAINING PROTEIN"/>
    <property type="match status" value="1"/>
</dbReference>
<proteinExistence type="predicted"/>
<protein>
    <recommendedName>
        <fullName evidence="4">Pentacotripeptide-repeat region of PRORP domain-containing protein</fullName>
    </recommendedName>
</protein>
<feature type="repeat" description="PPR" evidence="2">
    <location>
        <begin position="184"/>
        <end position="218"/>
    </location>
</feature>
<dbReference type="Gramene" id="NC10G0065680.1">
    <property type="protein sequence ID" value="NC10G0065680.1:cds"/>
    <property type="gene ID" value="NC10G0065680"/>
</dbReference>
<evidence type="ECO:0008006" key="4">
    <source>
        <dbReference type="Google" id="ProtNLM"/>
    </source>
</evidence>
<dbReference type="EMBL" id="LR721775">
    <property type="protein sequence ID" value="VVV61050.1"/>
    <property type="molecule type" value="Genomic_DNA"/>
</dbReference>
<feature type="repeat" description="PPR" evidence="2">
    <location>
        <begin position="387"/>
        <end position="421"/>
    </location>
</feature>
<feature type="repeat" description="PPR" evidence="2">
    <location>
        <begin position="83"/>
        <end position="117"/>
    </location>
</feature>
<dbReference type="NCBIfam" id="TIGR00756">
    <property type="entry name" value="PPR"/>
    <property type="match status" value="6"/>
</dbReference>
<evidence type="ECO:0000256" key="2">
    <source>
        <dbReference type="PROSITE-ProRule" id="PRU00708"/>
    </source>
</evidence>
<dbReference type="AlphaFoldDB" id="A0A5K0X8Q8"/>
<sequence length="614" mass="69064">MSSTILRSLVSQPPNSNVSRCVSLLQSCAFNEAVNRGQQAHSWIIINGLQQIPFLVTSLINMYSKCHQPWEAVKVFRHTIEPNVFAWNALIAGLVHGHYFSDAVGFYHEMKASHVRGDKFTYPCVLKACTNLQDSWEGKKVHAGLFKGGLHLDAFISASLINFYLKFDAPDDARQLFDKMTERDVVLWNSMISGYAQSGRYVEALEVFRLMEEEGIELSKYTATGILSVLAAMGDVERGRKIHSYVRDHRFHDDVVVCNSLIDMYGKCKSLEEARQVFDEMPQRDMVSWNSIISCYSQSVYHDETLLLFDEMRASGFRPDAVTITAVLPSCAHLAALKHGREIHGYTMMNAMGRDDVFAQNAIMDMYVKCGSLRDAQLVFDNIPEKDLVSWNIMITGYGMHGYVKEALEMFEGMQMAGMMPDEITFVGVLSACSHAGFFDCGVELYRQMQSKHGVVPTVEHYACTVDMLGRAGRLHEAYSILQDMHIEPNPVVWRAFLGACRLHGETTLGEVAARRLLELDPEHCGNYVLLSNIYSDAGRYEEVSEVRREMKSRGVKKMPGCSWIELDHGVHAFITGLRANPGSDQIYELLHVLMGMLREHGYEPDVGVAITGT</sequence>